<dbReference type="Pfam" id="PF13862">
    <property type="entry name" value="BCCIP"/>
    <property type="match status" value="1"/>
</dbReference>
<feature type="region of interest" description="Disordered" evidence="2">
    <location>
        <begin position="1"/>
        <end position="138"/>
    </location>
</feature>
<dbReference type="PANTHER" id="PTHR13261:SF0">
    <property type="entry name" value="BRCA2 AND CDKN1A-INTERACTING PROTEIN"/>
    <property type="match status" value="1"/>
</dbReference>
<dbReference type="PANTHER" id="PTHR13261">
    <property type="entry name" value="BRCA2 AND CDKN1A INTERACTING PROTEIN"/>
    <property type="match status" value="1"/>
</dbReference>
<feature type="compositionally biased region" description="Low complexity" evidence="2">
    <location>
        <begin position="120"/>
        <end position="129"/>
    </location>
</feature>
<evidence type="ECO:0000256" key="2">
    <source>
        <dbReference type="SAM" id="MobiDB-lite"/>
    </source>
</evidence>
<dbReference type="AlphaFoldDB" id="A0ABD3NE94"/>
<dbReference type="EMBL" id="JALLAZ020001477">
    <property type="protein sequence ID" value="KAL3774303.1"/>
    <property type="molecule type" value="Genomic_DNA"/>
</dbReference>
<feature type="compositionally biased region" description="Polar residues" evidence="2">
    <location>
        <begin position="107"/>
        <end position="116"/>
    </location>
</feature>
<proteinExistence type="inferred from homology"/>
<reference evidence="3 4" key="1">
    <citation type="submission" date="2024-10" db="EMBL/GenBank/DDBJ databases">
        <title>Updated reference genomes for cyclostephanoid diatoms.</title>
        <authorList>
            <person name="Roberts W.R."/>
            <person name="Alverson A.J."/>
        </authorList>
    </citation>
    <scope>NUCLEOTIDE SEQUENCE [LARGE SCALE GENOMIC DNA]</scope>
    <source>
        <strain evidence="3 4">AJA276-08</strain>
    </source>
</reference>
<accession>A0ABD3NE94</accession>
<comment type="caution">
    <text evidence="3">The sequence shown here is derived from an EMBL/GenBank/DDBJ whole genome shotgun (WGS) entry which is preliminary data.</text>
</comment>
<evidence type="ECO:0008006" key="5">
    <source>
        <dbReference type="Google" id="ProtNLM"/>
    </source>
</evidence>
<feature type="compositionally biased region" description="Low complexity" evidence="2">
    <location>
        <begin position="218"/>
        <end position="230"/>
    </location>
</feature>
<organism evidence="3 4">
    <name type="scientific">Stephanodiscus triporus</name>
    <dbReference type="NCBI Taxonomy" id="2934178"/>
    <lineage>
        <taxon>Eukaryota</taxon>
        <taxon>Sar</taxon>
        <taxon>Stramenopiles</taxon>
        <taxon>Ochrophyta</taxon>
        <taxon>Bacillariophyta</taxon>
        <taxon>Coscinodiscophyceae</taxon>
        <taxon>Thalassiosirophycidae</taxon>
        <taxon>Stephanodiscales</taxon>
        <taxon>Stephanodiscaceae</taxon>
        <taxon>Stephanodiscus</taxon>
    </lineage>
</organism>
<feature type="compositionally biased region" description="Basic and acidic residues" evidence="2">
    <location>
        <begin position="22"/>
        <end position="34"/>
    </location>
</feature>
<protein>
    <recommendedName>
        <fullName evidence="5">Protein BCCIP homolog</fullName>
    </recommendedName>
</protein>
<feature type="compositionally biased region" description="Polar residues" evidence="2">
    <location>
        <begin position="194"/>
        <end position="208"/>
    </location>
</feature>
<feature type="region of interest" description="Disordered" evidence="2">
    <location>
        <begin position="194"/>
        <end position="232"/>
    </location>
</feature>
<dbReference type="Proteomes" id="UP001530315">
    <property type="component" value="Unassembled WGS sequence"/>
</dbReference>
<feature type="compositionally biased region" description="Acidic residues" evidence="2">
    <location>
        <begin position="76"/>
        <end position="89"/>
    </location>
</feature>
<evidence type="ECO:0000313" key="3">
    <source>
        <dbReference type="EMBL" id="KAL3774303.1"/>
    </source>
</evidence>
<evidence type="ECO:0000313" key="4">
    <source>
        <dbReference type="Proteomes" id="UP001530315"/>
    </source>
</evidence>
<name>A0ABD3NE94_9STRA</name>
<sequence>MAKKRKSKSPAAVAKSTAASSSDDRGRKNARTEKSNNGCVGDTNDSGDSSSSSSDDDSLVLEGVLIRNPDASERDSSDDEISSEEEEDESAKISANETNRKIAPSKSKANGGNSNAIAGKTKSQQQQKNQPKRKQSSEPEMIHVEFLFCDVHERFFHGMKTLVHRHGFHAPHSSQLADLIIENEMIGTVLSTDLDSNDGINSGATGNGTPLDKKTKSKSNSSGTAGTAASLPVTQEDEANVFGFASVVNLTTNHSSPCIQSLKRLCLDHCPSEYKAEMETVLSGRTKRPAGFFFHERMVNVPLEITLVLHQQLVLDMDHAVENANDENEMKSLDYGAFVRLAPCSKSDERAGGQANGPGVVVYKYFDDEVFATNAEFVYNFKAPKTHDHGNDENEELWCSVIVLTKTGHRGAMKELKKMIHGG</sequence>
<gene>
    <name evidence="3" type="ORF">ACHAW5_010207</name>
</gene>
<keyword evidence="4" id="KW-1185">Reference proteome</keyword>
<evidence type="ECO:0000256" key="1">
    <source>
        <dbReference type="ARBA" id="ARBA00006781"/>
    </source>
</evidence>
<comment type="similarity">
    <text evidence="1">Belongs to the BCP1 family.</text>
</comment>
<feature type="compositionally biased region" description="Low complexity" evidence="2">
    <location>
        <begin position="9"/>
        <end position="21"/>
    </location>
</feature>
<dbReference type="InterPro" id="IPR025602">
    <property type="entry name" value="BCP1_family"/>
</dbReference>